<feature type="region of interest" description="Disordered" evidence="1">
    <location>
        <begin position="787"/>
        <end position="809"/>
    </location>
</feature>
<comment type="caution">
    <text evidence="2">The sequence shown here is derived from an EMBL/GenBank/DDBJ whole genome shotgun (WGS) entry which is preliminary data.</text>
</comment>
<evidence type="ECO:0000313" key="3">
    <source>
        <dbReference type="Proteomes" id="UP000077202"/>
    </source>
</evidence>
<evidence type="ECO:0000256" key="1">
    <source>
        <dbReference type="SAM" id="MobiDB-lite"/>
    </source>
</evidence>
<feature type="region of interest" description="Disordered" evidence="1">
    <location>
        <begin position="898"/>
        <end position="920"/>
    </location>
</feature>
<feature type="region of interest" description="Disordered" evidence="1">
    <location>
        <begin position="325"/>
        <end position="344"/>
    </location>
</feature>
<feature type="region of interest" description="Disordered" evidence="1">
    <location>
        <begin position="1113"/>
        <end position="1135"/>
    </location>
</feature>
<feature type="compositionally biased region" description="Basic and acidic residues" evidence="1">
    <location>
        <begin position="259"/>
        <end position="282"/>
    </location>
</feature>
<dbReference type="Proteomes" id="UP000077202">
    <property type="component" value="Unassembled WGS sequence"/>
</dbReference>
<gene>
    <name evidence="2" type="ORF">AXG93_3384s1140</name>
</gene>
<sequence length="1135" mass="125759">MPFGQTFQKPTSKKGTEVALFEDLLHLIQTNPLACLIGERQRERCRKAEEEIDERRVGEVRFEVMVLESSLASLRLDASPVEGRPPARKKESEKSGAPGAGANLADLCDEDKAKVARLINQVSLQADKTASSLTPIREAECPEADTHVPSQIMDVADVKQELSDQLAASPAEMETTLAKADRKDERLYDEFRTTDVPVSAEARGKENKDPEASSKGLEAESCHLTEQEAVIQRRRPLPRPLPDLVVNILNKNNEATSLRSRDFRERTDPDVTPDRPPGKKQESSSSDPELVRPLASDLHNSDLLHTDVRPNELIHCPEVACQKYSGESDESLRSSNSRKKMRFDPTAGEEGEFYYASEIENEVFFLRAKDDDTAGVRIQIEKTSTDYVCTRCSKPRSKKKLERHGHTQMNRRKSTHELATTEDKIGCDQLKPHAGSIGQRICLADEDHGLISGSHSYGSATHRTSSNSHPRNLHRCVKCSSPLLSDISGYGDGTKSSVEAERRRRCQYDVDSHASSTSRHSSCSHSRIIGKCARCCYPANGNSANRSIREGKSSKRETDYLSADEVVEFHNVRWPSGKKKISRSGKPTNYLKETRSLGHVGVKYGGEFVTGSLAYEQASESRIKTCVSSVEDCPLSPQSSADSMMDVSRRSSPLIQPKAGSSIKGRVVNRKGELDANEVEDVQDSECEMFLVNHEKLESSLRSDSEYSESLECSSLVDAKIFETKSGHGGISEKTLCRASAEGRLELGSNVASNDPPQQARKKNVEEIPVVDVNTVGCDFYRHDKRTGEKEQGVSDDVCTQPGNKNVEGTPAIDVNTAGRKAPRHGKWSGEKGKVAIDDVYAQPGGMQTEKVIANVEDLLGRFIRSNAECAAELIRCSKYIQSTASEILSKQPKSNKKKFNLNKLPDDKAEETEEQTPESTQACHIHLPIGRRPLDQFARCAGCLVIMKPEVITSVKGKSVAEEKVAEALCGKCSTSRALLRSPKYLSSASAGADNDQNTRLPTSTKIQVQVEARPVVSSLDYNTTNSLPRKEDHPAPTEGDVAYPPQEAKEREGEKTEDLSTGSFDISLFHLINDLEVEDIEYWNHINTQAIDEDTGIRMYDSRRKRILRDKGQASATGHWRHPKRNANFKHFR</sequence>
<organism evidence="2 3">
    <name type="scientific">Marchantia polymorpha subsp. ruderalis</name>
    <dbReference type="NCBI Taxonomy" id="1480154"/>
    <lineage>
        <taxon>Eukaryota</taxon>
        <taxon>Viridiplantae</taxon>
        <taxon>Streptophyta</taxon>
        <taxon>Embryophyta</taxon>
        <taxon>Marchantiophyta</taxon>
        <taxon>Marchantiopsida</taxon>
        <taxon>Marchantiidae</taxon>
        <taxon>Marchantiales</taxon>
        <taxon>Marchantiaceae</taxon>
        <taxon>Marchantia</taxon>
    </lineage>
</organism>
<dbReference type="AlphaFoldDB" id="A0A176WEK8"/>
<evidence type="ECO:0000313" key="2">
    <source>
        <dbReference type="EMBL" id="OAE31640.1"/>
    </source>
</evidence>
<keyword evidence="3" id="KW-1185">Reference proteome</keyword>
<feature type="compositionally biased region" description="Basic and acidic residues" evidence="1">
    <location>
        <begin position="1049"/>
        <end position="1060"/>
    </location>
</feature>
<feature type="compositionally biased region" description="Basic residues" evidence="1">
    <location>
        <begin position="1121"/>
        <end position="1135"/>
    </location>
</feature>
<feature type="region of interest" description="Disordered" evidence="1">
    <location>
        <begin position="398"/>
        <end position="418"/>
    </location>
</feature>
<protein>
    <submittedName>
        <fullName evidence="2">Uncharacterized protein</fullName>
    </submittedName>
</protein>
<name>A0A176WEK8_MARPO</name>
<feature type="region of interest" description="Disordered" evidence="1">
    <location>
        <begin position="195"/>
        <end position="221"/>
    </location>
</feature>
<feature type="region of interest" description="Disordered" evidence="1">
    <location>
        <begin position="1019"/>
        <end position="1061"/>
    </location>
</feature>
<reference evidence="2" key="1">
    <citation type="submission" date="2016-03" db="EMBL/GenBank/DDBJ databases">
        <title>Mechanisms controlling the formation of the plant cell surface in tip-growing cells are functionally conserved among land plants.</title>
        <authorList>
            <person name="Honkanen S."/>
            <person name="Jones V.A."/>
            <person name="Morieri G."/>
            <person name="Champion C."/>
            <person name="Hetherington A.J."/>
            <person name="Kelly S."/>
            <person name="Saint-Marcoux D."/>
            <person name="Proust H."/>
            <person name="Prescott H."/>
            <person name="Dolan L."/>
        </authorList>
    </citation>
    <scope>NUCLEOTIDE SEQUENCE [LARGE SCALE GENOMIC DNA]</scope>
    <source>
        <tissue evidence="2">Whole gametophyte</tissue>
    </source>
</reference>
<feature type="region of interest" description="Disordered" evidence="1">
    <location>
        <begin position="256"/>
        <end position="292"/>
    </location>
</feature>
<accession>A0A176WEK8</accession>
<dbReference type="EMBL" id="LVLJ01000986">
    <property type="protein sequence ID" value="OAE31640.1"/>
    <property type="molecule type" value="Genomic_DNA"/>
</dbReference>
<feature type="region of interest" description="Disordered" evidence="1">
    <location>
        <begin position="77"/>
        <end position="104"/>
    </location>
</feature>
<feature type="compositionally biased region" description="Basic and acidic residues" evidence="1">
    <location>
        <begin position="202"/>
        <end position="221"/>
    </location>
</feature>
<proteinExistence type="predicted"/>